<dbReference type="InterPro" id="IPR001841">
    <property type="entry name" value="Znf_RING"/>
</dbReference>
<evidence type="ECO:0000256" key="4">
    <source>
        <dbReference type="PROSITE-ProRule" id="PRU00175"/>
    </source>
</evidence>
<dbReference type="FunFam" id="3.30.40.10:FF:000239">
    <property type="entry name" value="probable BOI-related E3 ubiquitin-protein ligase 2"/>
    <property type="match status" value="1"/>
</dbReference>
<keyword evidence="8" id="KW-1185">Reference proteome</keyword>
<accession>A0ABC8UP54</accession>
<dbReference type="GO" id="GO:0008270">
    <property type="term" value="F:zinc ion binding"/>
    <property type="evidence" value="ECO:0007669"/>
    <property type="project" value="UniProtKB-KW"/>
</dbReference>
<dbReference type="InterPro" id="IPR011029">
    <property type="entry name" value="DEATH-like_dom_sf"/>
</dbReference>
<dbReference type="Proteomes" id="UP001642360">
    <property type="component" value="Unassembled WGS sequence"/>
</dbReference>
<dbReference type="PANTHER" id="PTHR42647:SF9">
    <property type="entry name" value="S-RIBONUCLEASE BINDING PROTEIN SBP1-RELATED"/>
    <property type="match status" value="1"/>
</dbReference>
<dbReference type="EMBL" id="CAUOFW020008425">
    <property type="protein sequence ID" value="CAK9182759.1"/>
    <property type="molecule type" value="Genomic_DNA"/>
</dbReference>
<evidence type="ECO:0000259" key="6">
    <source>
        <dbReference type="PROSITE" id="PS50089"/>
    </source>
</evidence>
<keyword evidence="5" id="KW-0175">Coiled coil</keyword>
<sequence>MLGANNGNAADPVFLNQSHFQYPANASNQLQLFENLPVGCNVDQINYFGSEHTIPVFRPNKRGRGEEDISRQRKLQISLNHNVYHDEADPSANIPNQNPVSTGLRLSYDDDEHNSSVTSASGSMMARSSVILSLSDNIRTELDRQKEEFVQYIKTQEINLMNGVKDIKQRHVATFLTALEKGVGEKLREKDLELENINHKNRELVEKMKQVAMEAKNWCYKAKYNESVVNILKTNLQQALNGADKGKEGFGDSDIDDAASCIDPNNYLNAASGAGKLISLNGNMICRACKGKEVSILLMPCRHLCLCTDCEGLVSVCPVCQLMKTASVQVYLS</sequence>
<organism evidence="7 8">
    <name type="scientific">Ilex paraguariensis</name>
    <name type="common">yerba mate</name>
    <dbReference type="NCBI Taxonomy" id="185542"/>
    <lineage>
        <taxon>Eukaryota</taxon>
        <taxon>Viridiplantae</taxon>
        <taxon>Streptophyta</taxon>
        <taxon>Embryophyta</taxon>
        <taxon>Tracheophyta</taxon>
        <taxon>Spermatophyta</taxon>
        <taxon>Magnoliopsida</taxon>
        <taxon>eudicotyledons</taxon>
        <taxon>Gunneridae</taxon>
        <taxon>Pentapetalae</taxon>
        <taxon>asterids</taxon>
        <taxon>campanulids</taxon>
        <taxon>Aquifoliales</taxon>
        <taxon>Aquifoliaceae</taxon>
        <taxon>Ilex</taxon>
    </lineage>
</organism>
<feature type="coiled-coil region" evidence="5">
    <location>
        <begin position="187"/>
        <end position="214"/>
    </location>
</feature>
<dbReference type="PROSITE" id="PS50089">
    <property type="entry name" value="ZF_RING_2"/>
    <property type="match status" value="1"/>
</dbReference>
<proteinExistence type="predicted"/>
<dbReference type="PIRSF" id="PIRSF036836">
    <property type="entry name" value="RNase_bind_SBP1"/>
    <property type="match status" value="1"/>
</dbReference>
<comment type="caution">
    <text evidence="7">The sequence shown here is derived from an EMBL/GenBank/DDBJ whole genome shotgun (WGS) entry which is preliminary data.</text>
</comment>
<evidence type="ECO:0000256" key="2">
    <source>
        <dbReference type="ARBA" id="ARBA00022771"/>
    </source>
</evidence>
<evidence type="ECO:0000256" key="3">
    <source>
        <dbReference type="ARBA" id="ARBA00022833"/>
    </source>
</evidence>
<keyword evidence="3" id="KW-0862">Zinc</keyword>
<dbReference type="PANTHER" id="PTHR42647">
    <property type="entry name" value="SBP (S-RIBONUCLEASE BINDING PROTEIN) FAMILY PROTEIN"/>
    <property type="match status" value="1"/>
</dbReference>
<dbReference type="CDD" id="cd16649">
    <property type="entry name" value="mRING-HC-C3HC5_CGRF1-like"/>
    <property type="match status" value="1"/>
</dbReference>
<feature type="domain" description="RING-type" evidence="6">
    <location>
        <begin position="286"/>
        <end position="321"/>
    </location>
</feature>
<dbReference type="Gene3D" id="1.10.533.10">
    <property type="entry name" value="Death Domain, Fas"/>
    <property type="match status" value="1"/>
</dbReference>
<gene>
    <name evidence="7" type="ORF">ILEXP_LOCUS52977</name>
</gene>
<keyword evidence="2 4" id="KW-0863">Zinc-finger</keyword>
<name>A0ABC8UP54_9AQUA</name>
<dbReference type="FunFam" id="1.10.1170.10:FF:000002">
    <property type="entry name" value="Baculoviral IAP repeat containing 7"/>
    <property type="match status" value="1"/>
</dbReference>
<dbReference type="Gene3D" id="1.10.8.10">
    <property type="entry name" value="DNA helicase RuvA subunit, C-terminal domain"/>
    <property type="match status" value="1"/>
</dbReference>
<dbReference type="Pfam" id="PF13920">
    <property type="entry name" value="zf-C3HC4_3"/>
    <property type="match status" value="1"/>
</dbReference>
<evidence type="ECO:0000256" key="1">
    <source>
        <dbReference type="ARBA" id="ARBA00022723"/>
    </source>
</evidence>
<protein>
    <recommendedName>
        <fullName evidence="6">RING-type domain-containing protein</fullName>
    </recommendedName>
</protein>
<evidence type="ECO:0000256" key="5">
    <source>
        <dbReference type="SAM" id="Coils"/>
    </source>
</evidence>
<evidence type="ECO:0000313" key="7">
    <source>
        <dbReference type="EMBL" id="CAK9182759.1"/>
    </source>
</evidence>
<dbReference type="Gene3D" id="1.10.1170.10">
    <property type="entry name" value="Inhibitor Of Apoptosis Protein (2mihbC-IAP-1), Chain A"/>
    <property type="match status" value="1"/>
</dbReference>
<reference evidence="7 8" key="1">
    <citation type="submission" date="2024-02" db="EMBL/GenBank/DDBJ databases">
        <authorList>
            <person name="Vignale AGUSTIN F."/>
            <person name="Sosa J E."/>
            <person name="Modenutti C."/>
        </authorList>
    </citation>
    <scope>NUCLEOTIDE SEQUENCE [LARGE SCALE GENOMIC DNA]</scope>
</reference>
<dbReference type="AlphaFoldDB" id="A0ABC8UP54"/>
<evidence type="ECO:0000313" key="8">
    <source>
        <dbReference type="Proteomes" id="UP001642360"/>
    </source>
</evidence>
<keyword evidence="1" id="KW-0479">Metal-binding</keyword>